<evidence type="ECO:0000313" key="2">
    <source>
        <dbReference type="Proteomes" id="UP000028878"/>
    </source>
</evidence>
<dbReference type="EMBL" id="CCAE010000112">
    <property type="protein sequence ID" value="CDN90635.1"/>
    <property type="molecule type" value="Genomic_DNA"/>
</dbReference>
<keyword evidence="2" id="KW-1185">Reference proteome</keyword>
<reference evidence="2" key="1">
    <citation type="submission" date="2014-11" db="EMBL/GenBank/DDBJ databases">
        <title>Draft genome sequence of Hydrogenophaga intermedia S1.</title>
        <authorList>
            <person name="Gan H.M."/>
            <person name="Chew T.H."/>
            <person name="Stolz A."/>
        </authorList>
    </citation>
    <scope>NUCLEOTIDE SEQUENCE [LARGE SCALE GENOMIC DNA]</scope>
    <source>
        <strain evidence="2">S1</strain>
    </source>
</reference>
<evidence type="ECO:0000313" key="1">
    <source>
        <dbReference type="EMBL" id="CDN90635.1"/>
    </source>
</evidence>
<proteinExistence type="predicted"/>
<gene>
    <name evidence="1" type="ORF">BN948_05080</name>
</gene>
<accession>A0A1L1PZG2</accession>
<organism evidence="1 2">
    <name type="scientific">Hydrogenophaga intermedia</name>
    <dbReference type="NCBI Taxonomy" id="65786"/>
    <lineage>
        <taxon>Bacteria</taxon>
        <taxon>Pseudomonadati</taxon>
        <taxon>Pseudomonadota</taxon>
        <taxon>Betaproteobacteria</taxon>
        <taxon>Burkholderiales</taxon>
        <taxon>Comamonadaceae</taxon>
        <taxon>Hydrogenophaga</taxon>
    </lineage>
</organism>
<dbReference type="AlphaFoldDB" id="A0A1L1PZG2"/>
<dbReference type="Proteomes" id="UP000028878">
    <property type="component" value="Unassembled WGS sequence"/>
</dbReference>
<dbReference type="RefSeq" id="WP_156037866.1">
    <property type="nucleotide sequence ID" value="NZ_CCAE010000112.1"/>
</dbReference>
<sequence>MRSRQAELPFGDTRPEEVLYGLQAVRNGETYVAVELFPTMAKAAERLLVLLAAEWPTEVASSLCSQGFGAQMLMVELEHPTAPWLQFKVCRFVGTRVDADLGDIPDEEARAFSERMTRTLEYTYPGLLVANSLRSNTLSPDYYLCPHVLQLSTGYKTTCWGDMELLPVLDGLGVKPTVKEVAGVLRLDTDEGLVELALAWTSNADASSRIGGLAPEQVNGLLNRMARLRRLTDGPITQLLARVMAGPHGADNCFPVNKDAIEVAMRAVNFSPKQLALLAEVPLNVVQRILKYGYAHETLIPKLAAALGLDHPNELLPPEKDQGTGIRIEDGAVFLRALKQTHVWRRVIGEGLLGKELDKVTHLAEALQDYVEVLQFRTGPFGKHVQDLDELEQPVDEASLARTVQELLDELTEMEVAVVVSTDIRFAGGSGRLKDMRGMPLHHGTLFFERVSMLKSPRARSAEAT</sequence>
<protein>
    <submittedName>
        <fullName evidence="1">Uncharacterized protein</fullName>
    </submittedName>
</protein>
<name>A0A1L1PZG2_HYDIT</name>